<reference evidence="2" key="1">
    <citation type="submission" date="2018-02" db="EMBL/GenBank/DDBJ databases">
        <authorList>
            <person name="Hausmann B."/>
        </authorList>
    </citation>
    <scope>NUCLEOTIDE SEQUENCE [LARGE SCALE GENOMIC DNA]</scope>
    <source>
        <strain evidence="2">Peat soil MAG SbA1</strain>
    </source>
</reference>
<proteinExistence type="predicted"/>
<gene>
    <name evidence="1" type="ORF">SBA1_550096</name>
</gene>
<protein>
    <submittedName>
        <fullName evidence="1">Uncharacterized protein</fullName>
    </submittedName>
</protein>
<accession>A0A2U3KYJ9</accession>
<evidence type="ECO:0000313" key="2">
    <source>
        <dbReference type="Proteomes" id="UP000238701"/>
    </source>
</evidence>
<name>A0A2U3KYJ9_9BACT</name>
<dbReference type="EMBL" id="OMOD01000150">
    <property type="protein sequence ID" value="SPF44731.1"/>
    <property type="molecule type" value="Genomic_DNA"/>
</dbReference>
<organism evidence="1 2">
    <name type="scientific">Candidatus Sulfotelmatobacter kueseliae</name>
    <dbReference type="NCBI Taxonomy" id="2042962"/>
    <lineage>
        <taxon>Bacteria</taxon>
        <taxon>Pseudomonadati</taxon>
        <taxon>Acidobacteriota</taxon>
        <taxon>Terriglobia</taxon>
        <taxon>Terriglobales</taxon>
        <taxon>Candidatus Korobacteraceae</taxon>
        <taxon>Candidatus Sulfotelmatobacter</taxon>
    </lineage>
</organism>
<sequence>MISMMRLLVSTEVPITLEWIRSLSTLAACLVALAVALWGESMKRWFYKPKLDLEALVRRPDAEKVMREAVTLDSYDEPMTTRFEAWFFRLAISNLSKTPAREVQVYLKRIEKADGTVVAKFTPMHLKWTNTTSTTRKVLLKELPILCDFIHVSDPQYRPQHGENLGDVPTGRAIMCLDVEATNTAQGHLLGPGAYRFYLYVAAENSPARDFTVEVRYDGTWTTNQDQMFDQEIGFRMKKLT</sequence>
<evidence type="ECO:0000313" key="1">
    <source>
        <dbReference type="EMBL" id="SPF44731.1"/>
    </source>
</evidence>
<dbReference type="Proteomes" id="UP000238701">
    <property type="component" value="Unassembled WGS sequence"/>
</dbReference>
<dbReference type="AlphaFoldDB" id="A0A2U3KYJ9"/>